<keyword evidence="2" id="KW-0378">Hydrolase</keyword>
<dbReference type="SUPFAM" id="SSF52540">
    <property type="entry name" value="P-loop containing nucleoside triphosphate hydrolases"/>
    <property type="match status" value="1"/>
</dbReference>
<name>A0ABP7NJX9_9MICO</name>
<gene>
    <name evidence="5" type="ORF">GCM10022383_28280</name>
</gene>
<organism evidence="5 6">
    <name type="scientific">Microbacterium soli</name>
    <dbReference type="NCBI Taxonomy" id="446075"/>
    <lineage>
        <taxon>Bacteria</taxon>
        <taxon>Bacillati</taxon>
        <taxon>Actinomycetota</taxon>
        <taxon>Actinomycetes</taxon>
        <taxon>Micrococcales</taxon>
        <taxon>Microbacteriaceae</taxon>
        <taxon>Microbacterium</taxon>
    </lineage>
</organism>
<dbReference type="Proteomes" id="UP001501591">
    <property type="component" value="Unassembled WGS sequence"/>
</dbReference>
<evidence type="ECO:0000313" key="5">
    <source>
        <dbReference type="EMBL" id="GAA3948847.1"/>
    </source>
</evidence>
<dbReference type="PANTHER" id="PTHR35372">
    <property type="entry name" value="ATP BINDING PROTEIN-RELATED"/>
    <property type="match status" value="1"/>
</dbReference>
<dbReference type="InterPro" id="IPR027417">
    <property type="entry name" value="P-loop_NTPase"/>
</dbReference>
<dbReference type="EMBL" id="BAABCP010000002">
    <property type="protein sequence ID" value="GAA3948847.1"/>
    <property type="molecule type" value="Genomic_DNA"/>
</dbReference>
<dbReference type="Gene3D" id="3.40.50.300">
    <property type="entry name" value="P-loop containing nucleotide triphosphate hydrolases"/>
    <property type="match status" value="1"/>
</dbReference>
<dbReference type="Pfam" id="PF19263">
    <property type="entry name" value="DUF5906"/>
    <property type="match status" value="1"/>
</dbReference>
<proteinExistence type="predicted"/>
<keyword evidence="1" id="KW-0547">Nucleotide-binding</keyword>
<dbReference type="NCBIfam" id="TIGR01613">
    <property type="entry name" value="primase_Cterm"/>
    <property type="match status" value="1"/>
</dbReference>
<evidence type="ECO:0000256" key="2">
    <source>
        <dbReference type="ARBA" id="ARBA00022801"/>
    </source>
</evidence>
<sequence>MLMPSFINTDTGRFDATLLADHIAHEPTKLGRDFAGELYEYRDGVYVRDERVITRRCAAALGATYTKNIESQSSAHLLNIDLPAVGLPDLPRGYLDYIVLDNGIYWWQDDDLTPHNEMLGAVTKLPIEHDRSAVPHEFRRWLGQVLGDDEDLTRHMWEVIGYTMMTGNPLQKIILLYGEGGNGKGTLLRLLRMMLGKDNYSSISMHQLVEDRFATSGLYGKIANISGDLSSSFLKDPQILKEITGGDSINASRKFGHSFEFVPYAVPIFASNEFFRTSDNSIGWRRRWEVIDFTRRVEGDGPFDEQVLFDDIPGIFNWAMEGLRRLMARGRFDPPQVAREATTRLHDAADPFMLWLDEDDAVHQGPDESSACADVYRRYQGWCRRNGYTPLASGPLGMRLKQLGVTKSRPRDGFTRTWRYQGISVTLSATED</sequence>
<evidence type="ECO:0000259" key="4">
    <source>
        <dbReference type="PROSITE" id="PS51206"/>
    </source>
</evidence>
<keyword evidence="3" id="KW-0067">ATP-binding</keyword>
<accession>A0ABP7NJX9</accession>
<evidence type="ECO:0000256" key="1">
    <source>
        <dbReference type="ARBA" id="ARBA00022741"/>
    </source>
</evidence>
<keyword evidence="6" id="KW-1185">Reference proteome</keyword>
<dbReference type="InterPro" id="IPR045455">
    <property type="entry name" value="NrS-1_pol-like_helicase"/>
</dbReference>
<comment type="caution">
    <text evidence="5">The sequence shown here is derived from an EMBL/GenBank/DDBJ whole genome shotgun (WGS) entry which is preliminary data.</text>
</comment>
<feature type="domain" description="SF3 helicase" evidence="4">
    <location>
        <begin position="151"/>
        <end position="306"/>
    </location>
</feature>
<reference evidence="6" key="1">
    <citation type="journal article" date="2019" name="Int. J. Syst. Evol. Microbiol.">
        <title>The Global Catalogue of Microorganisms (GCM) 10K type strain sequencing project: providing services to taxonomists for standard genome sequencing and annotation.</title>
        <authorList>
            <consortium name="The Broad Institute Genomics Platform"/>
            <consortium name="The Broad Institute Genome Sequencing Center for Infectious Disease"/>
            <person name="Wu L."/>
            <person name="Ma J."/>
        </authorList>
    </citation>
    <scope>NUCLEOTIDE SEQUENCE [LARGE SCALE GENOMIC DNA]</scope>
    <source>
        <strain evidence="6">JCM 17024</strain>
    </source>
</reference>
<dbReference type="PANTHER" id="PTHR35372:SF2">
    <property type="entry name" value="SF3 HELICASE DOMAIN-CONTAINING PROTEIN"/>
    <property type="match status" value="1"/>
</dbReference>
<protein>
    <recommendedName>
        <fullName evidence="4">SF3 helicase domain-containing protein</fullName>
    </recommendedName>
</protein>
<dbReference type="InterPro" id="IPR006500">
    <property type="entry name" value="Helicase_put_C_phage/plasmid"/>
</dbReference>
<dbReference type="InterPro" id="IPR014015">
    <property type="entry name" value="Helicase_SF3_DNA-vir"/>
</dbReference>
<evidence type="ECO:0000313" key="6">
    <source>
        <dbReference type="Proteomes" id="UP001501591"/>
    </source>
</evidence>
<dbReference type="InterPro" id="IPR051620">
    <property type="entry name" value="ORF904-like_C"/>
</dbReference>
<evidence type="ECO:0000256" key="3">
    <source>
        <dbReference type="ARBA" id="ARBA00022840"/>
    </source>
</evidence>
<dbReference type="PROSITE" id="PS51206">
    <property type="entry name" value="SF3_HELICASE_1"/>
    <property type="match status" value="1"/>
</dbReference>